<dbReference type="GO" id="GO:0003676">
    <property type="term" value="F:nucleic acid binding"/>
    <property type="evidence" value="ECO:0007669"/>
    <property type="project" value="InterPro"/>
</dbReference>
<dbReference type="Proteomes" id="UP001431776">
    <property type="component" value="Unassembled WGS sequence"/>
</dbReference>
<accession>A0AAW6U1Z0</accession>
<organism evidence="3 4">
    <name type="scientific">Anaerobaca lacustris</name>
    <dbReference type="NCBI Taxonomy" id="3044600"/>
    <lineage>
        <taxon>Bacteria</taxon>
        <taxon>Pseudomonadati</taxon>
        <taxon>Planctomycetota</taxon>
        <taxon>Phycisphaerae</taxon>
        <taxon>Sedimentisphaerales</taxon>
        <taxon>Anaerobacaceae</taxon>
        <taxon>Anaerobaca</taxon>
    </lineage>
</organism>
<dbReference type="Pfam" id="PF02272">
    <property type="entry name" value="DHHA1"/>
    <property type="match status" value="1"/>
</dbReference>
<dbReference type="InterPro" id="IPR001667">
    <property type="entry name" value="DDH_dom"/>
</dbReference>
<feature type="domain" description="DDH" evidence="1">
    <location>
        <begin position="25"/>
        <end position="168"/>
    </location>
</feature>
<dbReference type="Pfam" id="PF01368">
    <property type="entry name" value="DHH"/>
    <property type="match status" value="1"/>
</dbReference>
<keyword evidence="4" id="KW-1185">Reference proteome</keyword>
<dbReference type="PANTHER" id="PTHR47618:SF1">
    <property type="entry name" value="BIFUNCTIONAL OLIGORIBONUCLEASE AND PAP PHOSPHATASE NRNA"/>
    <property type="match status" value="1"/>
</dbReference>
<evidence type="ECO:0000313" key="4">
    <source>
        <dbReference type="Proteomes" id="UP001431776"/>
    </source>
</evidence>
<name>A0AAW6U1Z0_9BACT</name>
<evidence type="ECO:0000313" key="3">
    <source>
        <dbReference type="EMBL" id="MDI6449868.1"/>
    </source>
</evidence>
<dbReference type="PANTHER" id="PTHR47618">
    <property type="entry name" value="BIFUNCTIONAL OLIGORIBONUCLEASE AND PAP PHOSPHATASE NRNA"/>
    <property type="match status" value="1"/>
</dbReference>
<dbReference type="AlphaFoldDB" id="A0AAW6U1Z0"/>
<dbReference type="RefSeq" id="WP_349245278.1">
    <property type="nucleotide sequence ID" value="NZ_JASCXX010000014.1"/>
</dbReference>
<dbReference type="EMBL" id="JASCXX010000014">
    <property type="protein sequence ID" value="MDI6449868.1"/>
    <property type="molecule type" value="Genomic_DNA"/>
</dbReference>
<comment type="caution">
    <text evidence="3">The sequence shown here is derived from an EMBL/GenBank/DDBJ whole genome shotgun (WGS) entry which is preliminary data.</text>
</comment>
<sequence length="344" mass="37675">MRAAEKTGSKLQKLTELFAGKAYLLIIIQDNPDPDCIAAAVALRKLANSMANLQCSIACGGTVGRGENRALVKYLGLNLRNCGEIDYSKFDLLAMVDTQPGTGNNSLPTQLLPNIVVDHHPIRQLTRTVPFTDIRSGYGSTSTIFVEYLIEAGITPETPLATALLYGIRSDTQDLGREAARADIEAIQFLYPFANKRMLSIIQRGKVPRVYYQMLADALGNARVQGPAIITELGEIDNPDMIAEVADLLLRDDETTWTMCTGLWNDKLLISIRTSEENNVAEHVMKRMVFRKGTGGGHLTYAGGQVPLANTTKAERQKLERHIEEKFLKAIGADAATSARLVKA</sequence>
<dbReference type="InterPro" id="IPR051319">
    <property type="entry name" value="Oligoribo/pAp-PDE_c-di-AMP_PDE"/>
</dbReference>
<dbReference type="SUPFAM" id="SSF64182">
    <property type="entry name" value="DHH phosphoesterases"/>
    <property type="match status" value="1"/>
</dbReference>
<reference evidence="3" key="1">
    <citation type="submission" date="2023-05" db="EMBL/GenBank/DDBJ databases">
        <title>Anaerotaeda fermentans gen. nov., sp. nov., a novel anaerobic planctomycete of the new family within the order Sedimentisphaerales isolated from Taman Peninsula, Russia.</title>
        <authorList>
            <person name="Khomyakova M.A."/>
            <person name="Merkel A.Y."/>
            <person name="Slobodkin A.I."/>
        </authorList>
    </citation>
    <scope>NUCLEOTIDE SEQUENCE</scope>
    <source>
        <strain evidence="3">M17dextr</strain>
    </source>
</reference>
<proteinExistence type="predicted"/>
<dbReference type="Gene3D" id="3.90.1640.10">
    <property type="entry name" value="inorganic pyrophosphatase (n-terminal core)"/>
    <property type="match status" value="1"/>
</dbReference>
<evidence type="ECO:0000259" key="1">
    <source>
        <dbReference type="Pfam" id="PF01368"/>
    </source>
</evidence>
<evidence type="ECO:0000259" key="2">
    <source>
        <dbReference type="Pfam" id="PF02272"/>
    </source>
</evidence>
<dbReference type="InterPro" id="IPR003156">
    <property type="entry name" value="DHHA1_dom"/>
</dbReference>
<feature type="domain" description="DHHA1" evidence="2">
    <location>
        <begin position="227"/>
        <end position="321"/>
    </location>
</feature>
<dbReference type="InterPro" id="IPR038763">
    <property type="entry name" value="DHH_sf"/>
</dbReference>
<protein>
    <submittedName>
        <fullName evidence="3">DHH family phosphoesterase</fullName>
    </submittedName>
</protein>
<gene>
    <name evidence="3" type="ORF">QJ522_12490</name>
</gene>